<keyword evidence="2" id="KW-0496">Mitochondrion</keyword>
<name>A0A101LUT4_PICGL</name>
<reference evidence="2" key="1">
    <citation type="journal article" date="2015" name="Genome Biol. Evol.">
        <title>Organellar Genomes of White Spruce (Picea glauca): Assembly and Annotation.</title>
        <authorList>
            <person name="Jackman S.D."/>
            <person name="Warren R.L."/>
            <person name="Gibb E.A."/>
            <person name="Vandervalk B.P."/>
            <person name="Mohamadi H."/>
            <person name="Chu J."/>
            <person name="Raymond A."/>
            <person name="Pleasance S."/>
            <person name="Coope R."/>
            <person name="Wildung M.R."/>
            <person name="Ritland C.E."/>
            <person name="Bousquet J."/>
            <person name="Jones S.J."/>
            <person name="Bohlmann J."/>
            <person name="Birol I."/>
        </authorList>
    </citation>
    <scope>NUCLEOTIDE SEQUENCE [LARGE SCALE GENOMIC DNA]</scope>
    <source>
        <tissue evidence="2">Flushing bud</tissue>
    </source>
</reference>
<feature type="chain" id="PRO_5007100110" evidence="1">
    <location>
        <begin position="22"/>
        <end position="49"/>
    </location>
</feature>
<evidence type="ECO:0000313" key="2">
    <source>
        <dbReference type="EMBL" id="KUM45735.1"/>
    </source>
</evidence>
<accession>A0A101LUT4</accession>
<keyword evidence="1" id="KW-0732">Signal</keyword>
<proteinExistence type="predicted"/>
<gene>
    <name evidence="2" type="ORF">ABT39_MTgene2301</name>
</gene>
<evidence type="ECO:0000256" key="1">
    <source>
        <dbReference type="SAM" id="SignalP"/>
    </source>
</evidence>
<comment type="caution">
    <text evidence="2">The sequence shown here is derived from an EMBL/GenBank/DDBJ whole genome shotgun (WGS) entry which is preliminary data.</text>
</comment>
<dbReference type="EMBL" id="LKAM01000016">
    <property type="protein sequence ID" value="KUM45735.1"/>
    <property type="molecule type" value="Genomic_DNA"/>
</dbReference>
<protein>
    <submittedName>
        <fullName evidence="2">Uncharacterized protein</fullName>
    </submittedName>
</protein>
<geneLocation type="mitochondrion" evidence="2"/>
<sequence length="49" mass="5794">MAMAPLMMLLYGLELLDLLDQQNQLMDQLRNQTTQTIVSLYYLCDYYNS</sequence>
<dbReference type="AlphaFoldDB" id="A0A101LUT4"/>
<feature type="signal peptide" evidence="1">
    <location>
        <begin position="1"/>
        <end position="21"/>
    </location>
</feature>
<organism evidence="2">
    <name type="scientific">Picea glauca</name>
    <name type="common">White spruce</name>
    <name type="synonym">Pinus glauca</name>
    <dbReference type="NCBI Taxonomy" id="3330"/>
    <lineage>
        <taxon>Eukaryota</taxon>
        <taxon>Viridiplantae</taxon>
        <taxon>Streptophyta</taxon>
        <taxon>Embryophyta</taxon>
        <taxon>Tracheophyta</taxon>
        <taxon>Spermatophyta</taxon>
        <taxon>Pinopsida</taxon>
        <taxon>Pinidae</taxon>
        <taxon>Conifers I</taxon>
        <taxon>Pinales</taxon>
        <taxon>Pinaceae</taxon>
        <taxon>Picea</taxon>
    </lineage>
</organism>